<sequence>MKFGDLRSVAHNAADSLSSGLGFPIGLYVTDIYGEAGQSPGGVIGVDFLTGQVIEGVASESPGTAVELYRDAFKDLCRRHGCEADLFRVATARFGIDSSLGIHFTVHIEDRNGRTATDRYIGTPGQKL</sequence>
<evidence type="ECO:0000313" key="1">
    <source>
        <dbReference type="EMBL" id="GAA0622754.1"/>
    </source>
</evidence>
<keyword evidence="2" id="KW-1185">Reference proteome</keyword>
<dbReference type="Proteomes" id="UP001501352">
    <property type="component" value="Unassembled WGS sequence"/>
</dbReference>
<accession>A0ABP3S4E8</accession>
<evidence type="ECO:0000313" key="2">
    <source>
        <dbReference type="Proteomes" id="UP001501352"/>
    </source>
</evidence>
<dbReference type="EMBL" id="BAAAGA010000005">
    <property type="protein sequence ID" value="GAA0622754.1"/>
    <property type="molecule type" value="Genomic_DNA"/>
</dbReference>
<protein>
    <submittedName>
        <fullName evidence="1">Uncharacterized protein</fullName>
    </submittedName>
</protein>
<comment type="caution">
    <text evidence="1">The sequence shown here is derived from an EMBL/GenBank/DDBJ whole genome shotgun (WGS) entry which is preliminary data.</text>
</comment>
<dbReference type="RefSeq" id="WP_343792995.1">
    <property type="nucleotide sequence ID" value="NZ_BAAAGA010000005.1"/>
</dbReference>
<reference evidence="2" key="1">
    <citation type="journal article" date="2019" name="Int. J. Syst. Evol. Microbiol.">
        <title>The Global Catalogue of Microorganisms (GCM) 10K type strain sequencing project: providing services to taxonomists for standard genome sequencing and annotation.</title>
        <authorList>
            <consortium name="The Broad Institute Genomics Platform"/>
            <consortium name="The Broad Institute Genome Sequencing Center for Infectious Disease"/>
            <person name="Wu L."/>
            <person name="Ma J."/>
        </authorList>
    </citation>
    <scope>NUCLEOTIDE SEQUENCE [LARGE SCALE GENOMIC DNA]</scope>
    <source>
        <strain evidence="2">JCM 12928</strain>
    </source>
</reference>
<organism evidence="1 2">
    <name type="scientific">Brevundimonas kwangchunensis</name>
    <dbReference type="NCBI Taxonomy" id="322163"/>
    <lineage>
        <taxon>Bacteria</taxon>
        <taxon>Pseudomonadati</taxon>
        <taxon>Pseudomonadota</taxon>
        <taxon>Alphaproteobacteria</taxon>
        <taxon>Caulobacterales</taxon>
        <taxon>Caulobacteraceae</taxon>
        <taxon>Brevundimonas</taxon>
    </lineage>
</organism>
<proteinExistence type="predicted"/>
<name>A0ABP3S4E8_9CAUL</name>
<gene>
    <name evidence="1" type="ORF">GCM10009422_18420</name>
</gene>